<dbReference type="SMART" id="SM00225">
    <property type="entry name" value="BTB"/>
    <property type="match status" value="1"/>
</dbReference>
<dbReference type="PANTHER" id="PTHR46231">
    <property type="entry name" value="ANKYRIN REPEAT AND BTB/POZ DOMAIN-CONTAINING PROTEIN 1"/>
    <property type="match status" value="1"/>
</dbReference>
<evidence type="ECO:0000259" key="3">
    <source>
        <dbReference type="PROSITE" id="PS50097"/>
    </source>
</evidence>
<gene>
    <name evidence="4" type="ORF">V5799_020270</name>
</gene>
<dbReference type="PANTHER" id="PTHR46231:SF1">
    <property type="entry name" value="ANKYRIN REPEAT AND BTB_POZ DOMAIN-CONTAINING PROTEIN 1"/>
    <property type="match status" value="1"/>
</dbReference>
<dbReference type="GO" id="GO:0000151">
    <property type="term" value="C:ubiquitin ligase complex"/>
    <property type="evidence" value="ECO:0007669"/>
    <property type="project" value="TreeGrafter"/>
</dbReference>
<evidence type="ECO:0000256" key="2">
    <source>
        <dbReference type="ARBA" id="ARBA00023043"/>
    </source>
</evidence>
<dbReference type="InterPro" id="IPR044515">
    <property type="entry name" value="ABTB1"/>
</dbReference>
<comment type="caution">
    <text evidence="4">The sequence shown here is derived from an EMBL/GenBank/DDBJ whole genome shotgun (WGS) entry which is preliminary data.</text>
</comment>
<protein>
    <recommendedName>
        <fullName evidence="3">BTB domain-containing protein</fullName>
    </recommendedName>
</protein>
<accession>A0AAQ4EV87</accession>
<dbReference type="AlphaFoldDB" id="A0AAQ4EV87"/>
<dbReference type="PROSITE" id="PS50097">
    <property type="entry name" value="BTB"/>
    <property type="match status" value="1"/>
</dbReference>
<sequence length="187" mass="21164">MPQVTAGGAAFPAEEHNHADICINVDGTHFLCHKVFLCNRSEYFRALIEDHFTEASRLGSDQQQLPVIELQQVTPNIFGCVLRHVYSNSDDRVNATNVWDVLCAADVYLLPDLKRQCGAQIARLLDVESICGTLRASRLFRLPRLENQCIEFMAKHLAEVIELPEFHEAIREDAKEKCSCRMASHIN</sequence>
<dbReference type="InterPro" id="IPR000210">
    <property type="entry name" value="BTB/POZ_dom"/>
</dbReference>
<evidence type="ECO:0000313" key="5">
    <source>
        <dbReference type="Proteomes" id="UP001321473"/>
    </source>
</evidence>
<dbReference type="GO" id="GO:0005737">
    <property type="term" value="C:cytoplasm"/>
    <property type="evidence" value="ECO:0007669"/>
    <property type="project" value="TreeGrafter"/>
</dbReference>
<keyword evidence="5" id="KW-1185">Reference proteome</keyword>
<dbReference type="InterPro" id="IPR011333">
    <property type="entry name" value="SKP1/BTB/POZ_sf"/>
</dbReference>
<organism evidence="4 5">
    <name type="scientific">Amblyomma americanum</name>
    <name type="common">Lone star tick</name>
    <dbReference type="NCBI Taxonomy" id="6943"/>
    <lineage>
        <taxon>Eukaryota</taxon>
        <taxon>Metazoa</taxon>
        <taxon>Ecdysozoa</taxon>
        <taxon>Arthropoda</taxon>
        <taxon>Chelicerata</taxon>
        <taxon>Arachnida</taxon>
        <taxon>Acari</taxon>
        <taxon>Parasitiformes</taxon>
        <taxon>Ixodida</taxon>
        <taxon>Ixodoidea</taxon>
        <taxon>Ixodidae</taxon>
        <taxon>Amblyomminae</taxon>
        <taxon>Amblyomma</taxon>
    </lineage>
</organism>
<dbReference type="EMBL" id="JARKHS020010808">
    <property type="protein sequence ID" value="KAK8778393.1"/>
    <property type="molecule type" value="Genomic_DNA"/>
</dbReference>
<reference evidence="4 5" key="1">
    <citation type="journal article" date="2023" name="Arcadia Sci">
        <title>De novo assembly of a long-read Amblyomma americanum tick genome.</title>
        <authorList>
            <person name="Chou S."/>
            <person name="Poskanzer K.E."/>
            <person name="Rollins M."/>
            <person name="Thuy-Boun P.S."/>
        </authorList>
    </citation>
    <scope>NUCLEOTIDE SEQUENCE [LARGE SCALE GENOMIC DNA]</scope>
    <source>
        <strain evidence="4">F_SG_1</strain>
        <tissue evidence="4">Salivary glands</tissue>
    </source>
</reference>
<name>A0AAQ4EV87_AMBAM</name>
<proteinExistence type="predicted"/>
<evidence type="ECO:0000256" key="1">
    <source>
        <dbReference type="ARBA" id="ARBA00022737"/>
    </source>
</evidence>
<keyword evidence="1" id="KW-0677">Repeat</keyword>
<dbReference type="Gene3D" id="3.30.710.10">
    <property type="entry name" value="Potassium Channel Kv1.1, Chain A"/>
    <property type="match status" value="1"/>
</dbReference>
<evidence type="ECO:0000313" key="4">
    <source>
        <dbReference type="EMBL" id="KAK8778393.1"/>
    </source>
</evidence>
<dbReference type="SUPFAM" id="SSF54695">
    <property type="entry name" value="POZ domain"/>
    <property type="match status" value="1"/>
</dbReference>
<dbReference type="Proteomes" id="UP001321473">
    <property type="component" value="Unassembled WGS sequence"/>
</dbReference>
<keyword evidence="2" id="KW-0040">ANK repeat</keyword>
<feature type="domain" description="BTB" evidence="3">
    <location>
        <begin position="19"/>
        <end position="88"/>
    </location>
</feature>
<dbReference type="Pfam" id="PF00651">
    <property type="entry name" value="BTB"/>
    <property type="match status" value="1"/>
</dbReference>